<comment type="activity regulation">
    <text evidence="18">Feedback inhibited by histidine.</text>
</comment>
<dbReference type="NCBIfam" id="TIGR03455">
    <property type="entry name" value="HisG_C-term"/>
    <property type="match status" value="1"/>
</dbReference>
<evidence type="ECO:0000256" key="17">
    <source>
        <dbReference type="ARBA" id="ARBA00024861"/>
    </source>
</evidence>
<organism evidence="21 22">
    <name type="scientific">Hymenobacter gelipurpurascens</name>
    <dbReference type="NCBI Taxonomy" id="89968"/>
    <lineage>
        <taxon>Bacteria</taxon>
        <taxon>Pseudomonadati</taxon>
        <taxon>Bacteroidota</taxon>
        <taxon>Cytophagia</taxon>
        <taxon>Cytophagales</taxon>
        <taxon>Hymenobacteraceae</taxon>
        <taxon>Hymenobacter</taxon>
    </lineage>
</organism>
<dbReference type="Pfam" id="PF01634">
    <property type="entry name" value="HisG"/>
    <property type="match status" value="1"/>
</dbReference>
<evidence type="ECO:0000256" key="18">
    <source>
        <dbReference type="HAMAP-Rule" id="MF_00079"/>
    </source>
</evidence>
<evidence type="ECO:0000256" key="2">
    <source>
        <dbReference type="ARBA" id="ARBA00001946"/>
    </source>
</evidence>
<dbReference type="Gene3D" id="3.30.70.120">
    <property type="match status" value="1"/>
</dbReference>
<keyword evidence="13 18" id="KW-0547">Nucleotide-binding</keyword>
<dbReference type="AlphaFoldDB" id="A0A212TAR7"/>
<dbReference type="InterPro" id="IPR015867">
    <property type="entry name" value="N-reg_PII/ATP_PRibTrfase_C"/>
</dbReference>
<evidence type="ECO:0000256" key="14">
    <source>
        <dbReference type="ARBA" id="ARBA00022840"/>
    </source>
</evidence>
<dbReference type="InterPro" id="IPR013115">
    <property type="entry name" value="HisG_C"/>
</dbReference>
<evidence type="ECO:0000313" key="21">
    <source>
        <dbReference type="EMBL" id="SNC63129.1"/>
    </source>
</evidence>
<protein>
    <recommendedName>
        <fullName evidence="7 18">ATP phosphoribosyltransferase</fullName>
        <shortName evidence="18">ATP-PRT</shortName>
        <shortName evidence="18">ATP-PRTase</shortName>
        <ecNumber evidence="6 18">2.4.2.17</ecNumber>
    </recommendedName>
</protein>
<dbReference type="InterPro" id="IPR011322">
    <property type="entry name" value="N-reg_PII-like_a/b"/>
</dbReference>
<evidence type="ECO:0000259" key="20">
    <source>
        <dbReference type="Pfam" id="PF08029"/>
    </source>
</evidence>
<dbReference type="NCBIfam" id="TIGR00070">
    <property type="entry name" value="hisG"/>
    <property type="match status" value="1"/>
</dbReference>
<dbReference type="UniPathway" id="UPA00031">
    <property type="reaction ID" value="UER00006"/>
</dbReference>
<dbReference type="FunFam" id="3.30.70.120:FF:000002">
    <property type="entry name" value="ATP phosphoribosyltransferase"/>
    <property type="match status" value="1"/>
</dbReference>
<dbReference type="EMBL" id="FYEW01000001">
    <property type="protein sequence ID" value="SNC63129.1"/>
    <property type="molecule type" value="Genomic_DNA"/>
</dbReference>
<evidence type="ECO:0000313" key="22">
    <source>
        <dbReference type="Proteomes" id="UP000198131"/>
    </source>
</evidence>
<keyword evidence="11 18" id="KW-0808">Transferase</keyword>
<dbReference type="SUPFAM" id="SSF53850">
    <property type="entry name" value="Periplasmic binding protein-like II"/>
    <property type="match status" value="1"/>
</dbReference>
<keyword evidence="12 18" id="KW-0479">Metal-binding</keyword>
<dbReference type="SUPFAM" id="SSF54913">
    <property type="entry name" value="GlnB-like"/>
    <property type="match status" value="1"/>
</dbReference>
<evidence type="ECO:0000256" key="7">
    <source>
        <dbReference type="ARBA" id="ARBA00020998"/>
    </source>
</evidence>
<dbReference type="Gene3D" id="3.40.190.10">
    <property type="entry name" value="Periplasmic binding protein-like II"/>
    <property type="match status" value="2"/>
</dbReference>
<evidence type="ECO:0000256" key="10">
    <source>
        <dbReference type="ARBA" id="ARBA00022676"/>
    </source>
</evidence>
<evidence type="ECO:0000256" key="4">
    <source>
        <dbReference type="ARBA" id="ARBA00004667"/>
    </source>
</evidence>
<dbReference type="GO" id="GO:0000287">
    <property type="term" value="F:magnesium ion binding"/>
    <property type="evidence" value="ECO:0007669"/>
    <property type="project" value="UniProtKB-UniRule"/>
</dbReference>
<reference evidence="22" key="1">
    <citation type="submission" date="2017-06" db="EMBL/GenBank/DDBJ databases">
        <authorList>
            <person name="Varghese N."/>
            <person name="Submissions S."/>
        </authorList>
    </citation>
    <scope>NUCLEOTIDE SEQUENCE [LARGE SCALE GENOMIC DNA]</scope>
    <source>
        <strain evidence="22">DSM 11116</strain>
    </source>
</reference>
<feature type="domain" description="ATP phosphoribosyltransferase catalytic" evidence="19">
    <location>
        <begin position="91"/>
        <end position="245"/>
    </location>
</feature>
<sequence length="325" mass="35355">MAAMQRLGRTGFISSEISFEPTGLHWPSQRHMPGSVHLPLFPMIRLAIQKSGRLSEDSLNLIRECGISFQTSSYKLKTEATNFPLEILYLRDDDIPGYVQDGVADLGIVGQNVLVEAGLPALELEPLGFSKCRLSLAVPRAAGYDSVQDLQGMNIATSYPKILGDYLAERGVKANLHTISGSVEIAPSIGLAEAICDIVSSGSTLLGNGLREVETVFRSEAVLIAHQNLTAEKREILEQLQFRMQAVRRARRNKYILLNAPTAALDAVKALLPGIKSPTVTPLAEEGWVSVQSVVNEDDFWHITGQLKAVGAEGILVLPIEKMIS</sequence>
<dbReference type="EC" id="2.4.2.17" evidence="6 18"/>
<evidence type="ECO:0000256" key="11">
    <source>
        <dbReference type="ARBA" id="ARBA00022679"/>
    </source>
</evidence>
<accession>A0A212TAR7</accession>
<comment type="cofactor">
    <cofactor evidence="2 18">
        <name>Mg(2+)</name>
        <dbReference type="ChEBI" id="CHEBI:18420"/>
    </cofactor>
</comment>
<dbReference type="InterPro" id="IPR018198">
    <property type="entry name" value="ATP_PRibTrfase_CS"/>
</dbReference>
<evidence type="ECO:0000256" key="15">
    <source>
        <dbReference type="ARBA" id="ARBA00022842"/>
    </source>
</evidence>
<comment type="subcellular location">
    <subcellularLocation>
        <location evidence="3 18">Cytoplasm</location>
    </subcellularLocation>
</comment>
<dbReference type="InterPro" id="IPR020621">
    <property type="entry name" value="ATP-PRT_HisG_long"/>
</dbReference>
<dbReference type="GO" id="GO:0005524">
    <property type="term" value="F:ATP binding"/>
    <property type="evidence" value="ECO:0007669"/>
    <property type="project" value="UniProtKB-KW"/>
</dbReference>
<evidence type="ECO:0000256" key="3">
    <source>
        <dbReference type="ARBA" id="ARBA00004496"/>
    </source>
</evidence>
<keyword evidence="14 18" id="KW-0067">ATP-binding</keyword>
<evidence type="ECO:0000256" key="12">
    <source>
        <dbReference type="ARBA" id="ARBA00022723"/>
    </source>
</evidence>
<comment type="similarity">
    <text evidence="5 18">Belongs to the ATP phosphoribosyltransferase family. Long subfamily.</text>
</comment>
<dbReference type="Pfam" id="PF08029">
    <property type="entry name" value="HisG_C"/>
    <property type="match status" value="1"/>
</dbReference>
<evidence type="ECO:0000256" key="1">
    <source>
        <dbReference type="ARBA" id="ARBA00000915"/>
    </source>
</evidence>
<dbReference type="Proteomes" id="UP000198131">
    <property type="component" value="Unassembled WGS sequence"/>
</dbReference>
<evidence type="ECO:0000256" key="9">
    <source>
        <dbReference type="ARBA" id="ARBA00022605"/>
    </source>
</evidence>
<keyword evidence="15 18" id="KW-0460">Magnesium</keyword>
<dbReference type="InterPro" id="IPR013820">
    <property type="entry name" value="ATP_PRibTrfase_cat"/>
</dbReference>
<comment type="catalytic activity">
    <reaction evidence="1 18">
        <text>1-(5-phospho-beta-D-ribosyl)-ATP + diphosphate = 5-phospho-alpha-D-ribose 1-diphosphate + ATP</text>
        <dbReference type="Rhea" id="RHEA:18473"/>
        <dbReference type="ChEBI" id="CHEBI:30616"/>
        <dbReference type="ChEBI" id="CHEBI:33019"/>
        <dbReference type="ChEBI" id="CHEBI:58017"/>
        <dbReference type="ChEBI" id="CHEBI:73183"/>
        <dbReference type="EC" id="2.4.2.17"/>
    </reaction>
</comment>
<keyword evidence="16 18" id="KW-0368">Histidine biosynthesis</keyword>
<dbReference type="HAMAP" id="MF_00079">
    <property type="entry name" value="HisG_Long"/>
    <property type="match status" value="1"/>
</dbReference>
<evidence type="ECO:0000256" key="5">
    <source>
        <dbReference type="ARBA" id="ARBA00007955"/>
    </source>
</evidence>
<dbReference type="GO" id="GO:0005737">
    <property type="term" value="C:cytoplasm"/>
    <property type="evidence" value="ECO:0007669"/>
    <property type="project" value="UniProtKB-SubCell"/>
</dbReference>
<keyword evidence="10 18" id="KW-0328">Glycosyltransferase</keyword>
<dbReference type="PANTHER" id="PTHR21403">
    <property type="entry name" value="ATP PHOSPHORIBOSYLTRANSFERASE ATP-PRTASE"/>
    <property type="match status" value="1"/>
</dbReference>
<dbReference type="GO" id="GO:0000105">
    <property type="term" value="P:L-histidine biosynthetic process"/>
    <property type="evidence" value="ECO:0007669"/>
    <property type="project" value="UniProtKB-UniRule"/>
</dbReference>
<keyword evidence="22" id="KW-1185">Reference proteome</keyword>
<evidence type="ECO:0000256" key="6">
    <source>
        <dbReference type="ARBA" id="ARBA00011946"/>
    </source>
</evidence>
<keyword evidence="8 18" id="KW-0963">Cytoplasm</keyword>
<dbReference type="InterPro" id="IPR001348">
    <property type="entry name" value="ATP_PRibTrfase_HisG"/>
</dbReference>
<evidence type="ECO:0000256" key="16">
    <source>
        <dbReference type="ARBA" id="ARBA00023102"/>
    </source>
</evidence>
<name>A0A212TAR7_9BACT</name>
<dbReference type="PANTHER" id="PTHR21403:SF8">
    <property type="entry name" value="ATP PHOSPHORIBOSYLTRANSFERASE"/>
    <property type="match status" value="1"/>
</dbReference>
<gene>
    <name evidence="18" type="primary">hisG</name>
    <name evidence="21" type="ORF">SAMN06265337_0812</name>
</gene>
<feature type="domain" description="Histidine biosynthesis HisG C-terminal" evidence="20">
    <location>
        <begin position="250"/>
        <end position="322"/>
    </location>
</feature>
<comment type="pathway">
    <text evidence="4 18">Amino-acid biosynthesis; L-histidine biosynthesis; L-histidine from 5-phospho-alpha-D-ribose 1-diphosphate: step 1/9.</text>
</comment>
<dbReference type="FunFam" id="3.40.190.10:FF:000008">
    <property type="entry name" value="ATP phosphoribosyltransferase"/>
    <property type="match status" value="1"/>
</dbReference>
<proteinExistence type="inferred from homology"/>
<evidence type="ECO:0000256" key="13">
    <source>
        <dbReference type="ARBA" id="ARBA00022741"/>
    </source>
</evidence>
<evidence type="ECO:0000256" key="8">
    <source>
        <dbReference type="ARBA" id="ARBA00022490"/>
    </source>
</evidence>
<dbReference type="PROSITE" id="PS01316">
    <property type="entry name" value="ATP_P_PHORIBOSYLTR"/>
    <property type="match status" value="1"/>
</dbReference>
<comment type="function">
    <text evidence="17 18">Catalyzes the condensation of ATP and 5-phosphoribose 1-diphosphate to form N'-(5'-phosphoribosyl)-ATP (PR-ATP). Has a crucial role in the pathway because the rate of histidine biosynthesis seems to be controlled primarily by regulation of HisG enzymatic activity.</text>
</comment>
<dbReference type="GO" id="GO:0003879">
    <property type="term" value="F:ATP phosphoribosyltransferase activity"/>
    <property type="evidence" value="ECO:0007669"/>
    <property type="project" value="UniProtKB-UniRule"/>
</dbReference>
<evidence type="ECO:0000259" key="19">
    <source>
        <dbReference type="Pfam" id="PF01634"/>
    </source>
</evidence>
<keyword evidence="9 18" id="KW-0028">Amino-acid biosynthesis</keyword>